<reference evidence="1 2" key="1">
    <citation type="journal article" date="2023" name="Mol. Phylogenet. Evol.">
        <title>Genome-scale phylogeny and comparative genomics of the fungal order Sordariales.</title>
        <authorList>
            <person name="Hensen N."/>
            <person name="Bonometti L."/>
            <person name="Westerberg I."/>
            <person name="Brannstrom I.O."/>
            <person name="Guillou S."/>
            <person name="Cros-Aarteil S."/>
            <person name="Calhoun S."/>
            <person name="Haridas S."/>
            <person name="Kuo A."/>
            <person name="Mondo S."/>
            <person name="Pangilinan J."/>
            <person name="Riley R."/>
            <person name="LaButti K."/>
            <person name="Andreopoulos B."/>
            <person name="Lipzen A."/>
            <person name="Chen C."/>
            <person name="Yan M."/>
            <person name="Daum C."/>
            <person name="Ng V."/>
            <person name="Clum A."/>
            <person name="Steindorff A."/>
            <person name="Ohm R.A."/>
            <person name="Martin F."/>
            <person name="Silar P."/>
            <person name="Natvig D.O."/>
            <person name="Lalanne C."/>
            <person name="Gautier V."/>
            <person name="Ament-Velasquez S.L."/>
            <person name="Kruys A."/>
            <person name="Hutchinson M.I."/>
            <person name="Powell A.J."/>
            <person name="Barry K."/>
            <person name="Miller A.N."/>
            <person name="Grigoriev I.V."/>
            <person name="Debuchy R."/>
            <person name="Gladieux P."/>
            <person name="Hiltunen Thoren M."/>
            <person name="Johannesson H."/>
        </authorList>
    </citation>
    <scope>NUCLEOTIDE SEQUENCE [LARGE SCALE GENOMIC DNA]</scope>
    <source>
        <strain evidence="1 2">FGSC 10403</strain>
    </source>
</reference>
<protein>
    <submittedName>
        <fullName evidence="1">Uncharacterized protein</fullName>
    </submittedName>
</protein>
<evidence type="ECO:0000313" key="1">
    <source>
        <dbReference type="EMBL" id="KAK3499128.1"/>
    </source>
</evidence>
<dbReference type="GeneID" id="87879551"/>
<dbReference type="Proteomes" id="UP001285908">
    <property type="component" value="Unassembled WGS sequence"/>
</dbReference>
<evidence type="ECO:0000313" key="2">
    <source>
        <dbReference type="Proteomes" id="UP001285908"/>
    </source>
</evidence>
<name>A0AAJ0IF07_9PEZI</name>
<gene>
    <name evidence="1" type="ORF">B0T23DRAFT_8759</name>
</gene>
<dbReference type="RefSeq" id="XP_062696761.1">
    <property type="nucleotide sequence ID" value="XM_062841929.1"/>
</dbReference>
<proteinExistence type="predicted"/>
<comment type="caution">
    <text evidence="1">The sequence shown here is derived from an EMBL/GenBank/DDBJ whole genome shotgun (WGS) entry which is preliminary data.</text>
</comment>
<dbReference type="EMBL" id="JAULSX010000001">
    <property type="protein sequence ID" value="KAK3499128.1"/>
    <property type="molecule type" value="Genomic_DNA"/>
</dbReference>
<organism evidence="1 2">
    <name type="scientific">Neurospora hispaniola</name>
    <dbReference type="NCBI Taxonomy" id="588809"/>
    <lineage>
        <taxon>Eukaryota</taxon>
        <taxon>Fungi</taxon>
        <taxon>Dikarya</taxon>
        <taxon>Ascomycota</taxon>
        <taxon>Pezizomycotina</taxon>
        <taxon>Sordariomycetes</taxon>
        <taxon>Sordariomycetidae</taxon>
        <taxon>Sordariales</taxon>
        <taxon>Sordariaceae</taxon>
        <taxon>Neurospora</taxon>
    </lineage>
</organism>
<sequence length="89" mass="9576">MAIFPALAETRSAPAFAWALSILALPQPELARSSSCCAPTLAITEPPSSTVLTSHHCLMCEKTTRYFFGSIQSKRRDAISSLVTATMTD</sequence>
<accession>A0AAJ0IF07</accession>
<keyword evidence="2" id="KW-1185">Reference proteome</keyword>
<dbReference type="AlphaFoldDB" id="A0AAJ0IF07"/>